<dbReference type="GO" id="GO:0005524">
    <property type="term" value="F:ATP binding"/>
    <property type="evidence" value="ECO:0007669"/>
    <property type="project" value="InterPro"/>
</dbReference>
<keyword evidence="3" id="KW-0132">Cell division</keyword>
<evidence type="ECO:0000256" key="1">
    <source>
        <dbReference type="ARBA" id="ARBA00004123"/>
    </source>
</evidence>
<feature type="coiled-coil region" evidence="9">
    <location>
        <begin position="400"/>
        <end position="504"/>
    </location>
</feature>
<dbReference type="InterPro" id="IPR041741">
    <property type="entry name" value="SMC3_ABC_euk"/>
</dbReference>
<evidence type="ECO:0000256" key="7">
    <source>
        <dbReference type="ARBA" id="ARBA00023306"/>
    </source>
</evidence>
<feature type="coiled-coil region" evidence="9">
    <location>
        <begin position="187"/>
        <end position="281"/>
    </location>
</feature>
<dbReference type="SMART" id="SM00968">
    <property type="entry name" value="SMC_hinge"/>
    <property type="match status" value="1"/>
</dbReference>
<comment type="caution">
    <text evidence="11">The sequence shown here is derived from an EMBL/GenBank/DDBJ whole genome shotgun (WGS) entry which is preliminary data.</text>
</comment>
<evidence type="ECO:0000313" key="12">
    <source>
        <dbReference type="Proteomes" id="UP000279236"/>
    </source>
</evidence>
<keyword evidence="7" id="KW-0131">Cell cycle</keyword>
<dbReference type="GO" id="GO:0051301">
    <property type="term" value="P:cell division"/>
    <property type="evidence" value="ECO:0007669"/>
    <property type="project" value="UniProtKB-KW"/>
</dbReference>
<evidence type="ECO:0000259" key="10">
    <source>
        <dbReference type="SMART" id="SM00968"/>
    </source>
</evidence>
<keyword evidence="6 8" id="KW-0539">Nucleus</keyword>
<protein>
    <recommendedName>
        <fullName evidence="8">Structural maintenance of chromosomes protein</fullName>
    </recommendedName>
</protein>
<feature type="coiled-coil region" evidence="9">
    <location>
        <begin position="1000"/>
        <end position="1027"/>
    </location>
</feature>
<feature type="domain" description="SMC hinge" evidence="10">
    <location>
        <begin position="523"/>
        <end position="635"/>
    </location>
</feature>
<evidence type="ECO:0000256" key="4">
    <source>
        <dbReference type="ARBA" id="ARBA00022776"/>
    </source>
</evidence>
<dbReference type="GO" id="GO:0005634">
    <property type="term" value="C:nucleus"/>
    <property type="evidence" value="ECO:0007669"/>
    <property type="project" value="UniProtKB-SubCell"/>
</dbReference>
<dbReference type="Proteomes" id="UP000279236">
    <property type="component" value="Unassembled WGS sequence"/>
</dbReference>
<keyword evidence="5 9" id="KW-0175">Coiled coil</keyword>
<dbReference type="CDD" id="cd03272">
    <property type="entry name" value="ABC_SMC3_euk"/>
    <property type="match status" value="1"/>
</dbReference>
<dbReference type="Gene3D" id="1.20.1060.20">
    <property type="match status" value="1"/>
</dbReference>
<organism evidence="11 12">
    <name type="scientific">Apiotrichum porosum</name>
    <dbReference type="NCBI Taxonomy" id="105984"/>
    <lineage>
        <taxon>Eukaryota</taxon>
        <taxon>Fungi</taxon>
        <taxon>Dikarya</taxon>
        <taxon>Basidiomycota</taxon>
        <taxon>Agaricomycotina</taxon>
        <taxon>Tremellomycetes</taxon>
        <taxon>Trichosporonales</taxon>
        <taxon>Trichosporonaceae</taxon>
        <taxon>Apiotrichum</taxon>
    </lineage>
</organism>
<dbReference type="STRING" id="105984.A0A427XES7"/>
<comment type="subcellular location">
    <subcellularLocation>
        <location evidence="1 8">Nucleus</location>
    </subcellularLocation>
</comment>
<evidence type="ECO:0000256" key="3">
    <source>
        <dbReference type="ARBA" id="ARBA00022618"/>
    </source>
</evidence>
<evidence type="ECO:0000256" key="8">
    <source>
        <dbReference type="PIRNR" id="PIRNR005719"/>
    </source>
</evidence>
<feature type="coiled-coil region" evidence="9">
    <location>
        <begin position="317"/>
        <end position="351"/>
    </location>
</feature>
<dbReference type="RefSeq" id="XP_028472512.1">
    <property type="nucleotide sequence ID" value="XM_028619016.1"/>
</dbReference>
<reference evidence="11 12" key="1">
    <citation type="submission" date="2018-11" db="EMBL/GenBank/DDBJ databases">
        <title>Genome sequence of Apiotrichum porosum DSM 27194.</title>
        <authorList>
            <person name="Aliyu H."/>
            <person name="Gorte O."/>
            <person name="Ochsenreither K."/>
        </authorList>
    </citation>
    <scope>NUCLEOTIDE SEQUENCE [LARGE SCALE GENOMIC DNA]</scope>
    <source>
        <strain evidence="11 12">DSM 27194</strain>
    </source>
</reference>
<feature type="coiled-coil region" evidence="9">
    <location>
        <begin position="695"/>
        <end position="771"/>
    </location>
</feature>
<accession>A0A427XES7</accession>
<keyword evidence="12" id="KW-1185">Reference proteome</keyword>
<dbReference type="AlphaFoldDB" id="A0A427XES7"/>
<dbReference type="FunFam" id="3.40.50.300:FF:000424">
    <property type="entry name" value="Structural maintenance of chromosomes 3"/>
    <property type="match status" value="1"/>
</dbReference>
<dbReference type="EMBL" id="RSCE01000016">
    <property type="protein sequence ID" value="RSH77365.1"/>
    <property type="molecule type" value="Genomic_DNA"/>
</dbReference>
<evidence type="ECO:0000313" key="11">
    <source>
        <dbReference type="EMBL" id="RSH77365.1"/>
    </source>
</evidence>
<gene>
    <name evidence="11" type="primary">SMC3</name>
    <name evidence="11" type="ORF">EHS24_003325</name>
</gene>
<dbReference type="Gene3D" id="3.30.70.1620">
    <property type="match status" value="1"/>
</dbReference>
<dbReference type="InterPro" id="IPR003395">
    <property type="entry name" value="RecF/RecN/SMC_N"/>
</dbReference>
<dbReference type="GO" id="GO:0005694">
    <property type="term" value="C:chromosome"/>
    <property type="evidence" value="ECO:0007669"/>
    <property type="project" value="InterPro"/>
</dbReference>
<dbReference type="InterPro" id="IPR027417">
    <property type="entry name" value="P-loop_NTPase"/>
</dbReference>
<sequence>MHIKTITIQGFKSYRDQVAVDPFSPKHNVVVGRNGSGKSNFFMAIRFVLSDAYTSMSREERQRLLHEGASTTTTLSAFVEIVFDNSDNRFPTSLPELHLRRTIGLKKDEYSLDRKSVTKAEVMNLLESAGFSRSNPYYIVPQGRITHLTNMSDKERLNLLKEVAGTKVYEQKRNESTRIMEETDSKRSKIVELLTTIEDRLNELESEKEELKQYQEKDRDRRCLEYALHQRELDDVTAALEQIEEEKSNDIHVSNEKRKEFNELESRVQALEEEVTKAKHSLATSTISLQQYESEMADLVRSKTEVECVIADFAQASEAGETRRMALREQLESIEKRVGRATERLMELSSELEARVAEERQAKEILDTTSSKLRLLYAKQGRSRQFASQAERDANLGTEIKNLQGYEKQQQKRIANLQQDVEGAKANLAEVAAKSEEQARGEDEQRDVLKQMSEEVSKLKTDQDNMQEKRKELWREDGKLALSATNAKNEYDNATRQLQQMMDKDTNTGLRAMRAIAKRLNLDGVYGALYELFEVSDKYKTAVETVAGASLFHVVVDTDETAQTLIDVMTKEKAGRVTFMPLNRLKSQNVQYPKANDAVPMISKLQFNRAYSMAFEQVFGRTIICEDLAVAAQYTRSHGLNAVTDEGDRVDRRGALTGGYHDVRRSRIDAARNVKRWSTAYETDAGRHAEVKDGLAKLEQQISQTMGQIQKLEARRKAILDDRSNQARQSNWTQREEEQARQRVTRLEGSLISAEAELRAASAERAALEDEIKTPLTQSLSPAEVQLLVSLTKDQEEQKQAHLEASQARQKISSERSQIEIELTESLRRRKDDTRRKLDDLEGATGSGVLQAGEVEAKQAEQRNLSRMIEELSGQIRGAEDDIDSSKTEIAEKSSSLEELQTEQMESTRAILRVQKNSERYLTKRQTLLTRKEEGQTAIRDLGVLPEEAFTKYTDTRADKLVKRLHKINESLKSYGHVNKKAFEQYNNFTKQRDDLLKRREELDTSAESIQQLIETLDQRKDEAIERTFKQVSAYFEEVFEQLVPAGRGELVMQKQINTYNDEETQEPTPAAGASEIDSYTGVSIRVSFNSKQDEGLRIQQLSGGQKSLVALATVFAIQKCDPAPFYLFDEIDANLDPQYRTAVASMIHSLSESAQFITTTFRSEMLVQADKFYGVYFDKQKVSTISTITREEAYEFIETAAEMPSK</sequence>
<dbReference type="InterPro" id="IPR036277">
    <property type="entry name" value="SMC_hinge_sf"/>
</dbReference>
<dbReference type="GO" id="GO:0051276">
    <property type="term" value="P:chromosome organization"/>
    <property type="evidence" value="ECO:0007669"/>
    <property type="project" value="InterPro"/>
</dbReference>
<evidence type="ECO:0000256" key="5">
    <source>
        <dbReference type="ARBA" id="ARBA00023054"/>
    </source>
</evidence>
<dbReference type="GeneID" id="39587868"/>
<dbReference type="GO" id="GO:0016887">
    <property type="term" value="F:ATP hydrolysis activity"/>
    <property type="evidence" value="ECO:0007669"/>
    <property type="project" value="InterPro"/>
</dbReference>
<dbReference type="SUPFAM" id="SSF52540">
    <property type="entry name" value="P-loop containing nucleoside triphosphate hydrolases"/>
    <property type="match status" value="1"/>
</dbReference>
<dbReference type="SUPFAM" id="SSF75553">
    <property type="entry name" value="Smc hinge domain"/>
    <property type="match status" value="1"/>
</dbReference>
<dbReference type="Pfam" id="PF06470">
    <property type="entry name" value="SMC_hinge"/>
    <property type="match status" value="1"/>
</dbReference>
<keyword evidence="4" id="KW-0498">Mitosis</keyword>
<dbReference type="InterPro" id="IPR024704">
    <property type="entry name" value="SMC"/>
</dbReference>
<evidence type="ECO:0000256" key="2">
    <source>
        <dbReference type="ARBA" id="ARBA00005917"/>
    </source>
</evidence>
<comment type="similarity">
    <text evidence="2">Belongs to the SMC family. SMC3 subfamily.</text>
</comment>
<dbReference type="FunFam" id="3.40.50.300:FF:000370">
    <property type="entry name" value="Structural maintenance of chromosomes 3"/>
    <property type="match status" value="1"/>
</dbReference>
<dbReference type="OrthoDB" id="431497at2759"/>
<dbReference type="PIRSF" id="PIRSF005719">
    <property type="entry name" value="SMC"/>
    <property type="match status" value="1"/>
</dbReference>
<dbReference type="Gene3D" id="3.40.50.300">
    <property type="entry name" value="P-loop containing nucleotide triphosphate hydrolases"/>
    <property type="match status" value="2"/>
</dbReference>
<dbReference type="PANTHER" id="PTHR43977">
    <property type="entry name" value="STRUCTURAL MAINTENANCE OF CHROMOSOMES PROTEIN 3"/>
    <property type="match status" value="1"/>
</dbReference>
<dbReference type="GO" id="GO:0007059">
    <property type="term" value="P:chromosome segregation"/>
    <property type="evidence" value="ECO:0007669"/>
    <property type="project" value="UniProtKB-ARBA"/>
</dbReference>
<dbReference type="InterPro" id="IPR010935">
    <property type="entry name" value="SMC_hinge"/>
</dbReference>
<dbReference type="Pfam" id="PF02463">
    <property type="entry name" value="SMC_N"/>
    <property type="match status" value="1"/>
</dbReference>
<evidence type="ECO:0000256" key="9">
    <source>
        <dbReference type="SAM" id="Coils"/>
    </source>
</evidence>
<proteinExistence type="inferred from homology"/>
<feature type="coiled-coil region" evidence="9">
    <location>
        <begin position="824"/>
        <end position="903"/>
    </location>
</feature>
<evidence type="ECO:0000256" key="6">
    <source>
        <dbReference type="ARBA" id="ARBA00023242"/>
    </source>
</evidence>
<name>A0A427XES7_9TREE</name>